<evidence type="ECO:0000259" key="8">
    <source>
        <dbReference type="Pfam" id="PF00482"/>
    </source>
</evidence>
<evidence type="ECO:0000256" key="2">
    <source>
        <dbReference type="ARBA" id="ARBA00005745"/>
    </source>
</evidence>
<dbReference type="RefSeq" id="WP_307227236.1">
    <property type="nucleotide sequence ID" value="NZ_JAUSTT010000004.1"/>
</dbReference>
<dbReference type="InterPro" id="IPR003004">
    <property type="entry name" value="GspF/PilC"/>
</dbReference>
<name>A0ABT9WQW6_9BACI</name>
<evidence type="ECO:0000256" key="5">
    <source>
        <dbReference type="ARBA" id="ARBA00022989"/>
    </source>
</evidence>
<feature type="transmembrane region" description="Helical" evidence="7">
    <location>
        <begin position="89"/>
        <end position="111"/>
    </location>
</feature>
<gene>
    <name evidence="9" type="ORF">J2S08_001004</name>
</gene>
<dbReference type="PANTHER" id="PTHR30012">
    <property type="entry name" value="GENERAL SECRETION PATHWAY PROTEIN"/>
    <property type="match status" value="1"/>
</dbReference>
<feature type="domain" description="Type II secretion system protein GspF" evidence="8">
    <location>
        <begin position="193"/>
        <end position="314"/>
    </location>
</feature>
<feature type="transmembrane region" description="Helical" evidence="7">
    <location>
        <begin position="288"/>
        <end position="313"/>
    </location>
</feature>
<evidence type="ECO:0000256" key="1">
    <source>
        <dbReference type="ARBA" id="ARBA00004651"/>
    </source>
</evidence>
<evidence type="ECO:0000256" key="6">
    <source>
        <dbReference type="ARBA" id="ARBA00023136"/>
    </source>
</evidence>
<evidence type="ECO:0000313" key="10">
    <source>
        <dbReference type="Proteomes" id="UP001223586"/>
    </source>
</evidence>
<dbReference type="NCBIfam" id="NF041012">
    <property type="entry name" value="T4P_ComGB"/>
    <property type="match status" value="1"/>
</dbReference>
<sequence length="322" mass="38126">MLKNGFTLAEGIRFLGKVDERSKQTYEKMLGQLQRGDQLFEVLHYHGFDRRACMQINFAAQHGYLDETLQHAGDYLQKRSEDRRTLLKLCQYPVVLLFTISFVMVLLNQLLLPRFEQMYQSISIRPNHHTQLLLHVMKNIPTYFICTMLLLLLVLLMAMFLLRRKTALQKAQWFGKIPYIGTYYQLYMSQFLAREWSFLLKKGFAVNEILSMMTLQNLRPLLEETAKKLRELLKLGHSLSSSFSHLQYLEKEFAVIVQHGEKSGLLTQELLYYSHYCMQRMEEKIKKLFFFMQPLMLVFIGLLVIAVYMSILLPMFQMLNRF</sequence>
<keyword evidence="4 7" id="KW-0812">Transmembrane</keyword>
<reference evidence="9 10" key="1">
    <citation type="submission" date="2023-07" db="EMBL/GenBank/DDBJ databases">
        <title>Genomic Encyclopedia of Type Strains, Phase IV (KMG-IV): sequencing the most valuable type-strain genomes for metagenomic binning, comparative biology and taxonomic classification.</title>
        <authorList>
            <person name="Goeker M."/>
        </authorList>
    </citation>
    <scope>NUCLEOTIDE SEQUENCE [LARGE SCALE GENOMIC DNA]</scope>
    <source>
        <strain evidence="9 10">DSM 23837</strain>
    </source>
</reference>
<dbReference type="Pfam" id="PF00482">
    <property type="entry name" value="T2SSF"/>
    <property type="match status" value="2"/>
</dbReference>
<comment type="subcellular location">
    <subcellularLocation>
        <location evidence="1">Cell membrane</location>
        <topology evidence="1">Multi-pass membrane protein</topology>
    </subcellularLocation>
</comment>
<evidence type="ECO:0000256" key="4">
    <source>
        <dbReference type="ARBA" id="ARBA00022692"/>
    </source>
</evidence>
<evidence type="ECO:0000256" key="3">
    <source>
        <dbReference type="ARBA" id="ARBA00022475"/>
    </source>
</evidence>
<dbReference type="PANTHER" id="PTHR30012:SF0">
    <property type="entry name" value="TYPE II SECRETION SYSTEM PROTEIN F-RELATED"/>
    <property type="match status" value="1"/>
</dbReference>
<proteinExistence type="inferred from homology"/>
<keyword evidence="5 7" id="KW-1133">Transmembrane helix</keyword>
<dbReference type="PRINTS" id="PR00812">
    <property type="entry name" value="BCTERIALGSPF"/>
</dbReference>
<dbReference type="InterPro" id="IPR042094">
    <property type="entry name" value="T2SS_GspF_sf"/>
</dbReference>
<keyword evidence="10" id="KW-1185">Reference proteome</keyword>
<dbReference type="Gene3D" id="1.20.81.30">
    <property type="entry name" value="Type II secretion system (T2SS), domain F"/>
    <property type="match status" value="2"/>
</dbReference>
<keyword evidence="6 7" id="KW-0472">Membrane</keyword>
<evidence type="ECO:0000256" key="7">
    <source>
        <dbReference type="SAM" id="Phobius"/>
    </source>
</evidence>
<feature type="domain" description="Type II secretion system protein GspF" evidence="8">
    <location>
        <begin position="1"/>
        <end position="113"/>
    </location>
</feature>
<accession>A0ABT9WQW6</accession>
<dbReference type="InterPro" id="IPR047692">
    <property type="entry name" value="T4P_ComGB"/>
</dbReference>
<comment type="caution">
    <text evidence="9">The sequence shown here is derived from an EMBL/GenBank/DDBJ whole genome shotgun (WGS) entry which is preliminary data.</text>
</comment>
<organism evidence="9 10">
    <name type="scientific">Bacillus chungangensis</name>
    <dbReference type="NCBI Taxonomy" id="587633"/>
    <lineage>
        <taxon>Bacteria</taxon>
        <taxon>Bacillati</taxon>
        <taxon>Bacillota</taxon>
        <taxon>Bacilli</taxon>
        <taxon>Bacillales</taxon>
        <taxon>Bacillaceae</taxon>
        <taxon>Bacillus</taxon>
    </lineage>
</organism>
<keyword evidence="3" id="KW-1003">Cell membrane</keyword>
<dbReference type="EMBL" id="JAUSTT010000004">
    <property type="protein sequence ID" value="MDQ0175170.1"/>
    <property type="molecule type" value="Genomic_DNA"/>
</dbReference>
<feature type="transmembrane region" description="Helical" evidence="7">
    <location>
        <begin position="140"/>
        <end position="162"/>
    </location>
</feature>
<protein>
    <submittedName>
        <fullName evidence="9">Competence protein ComGB</fullName>
    </submittedName>
</protein>
<evidence type="ECO:0000313" key="9">
    <source>
        <dbReference type="EMBL" id="MDQ0175170.1"/>
    </source>
</evidence>
<comment type="similarity">
    <text evidence="2">Belongs to the GSP F family.</text>
</comment>
<dbReference type="InterPro" id="IPR018076">
    <property type="entry name" value="T2SS_GspF_dom"/>
</dbReference>
<dbReference type="Proteomes" id="UP001223586">
    <property type="component" value="Unassembled WGS sequence"/>
</dbReference>